<accession>A0A4Y7THG8</accession>
<proteinExistence type="predicted"/>
<dbReference type="Gene3D" id="3.80.10.10">
    <property type="entry name" value="Ribonuclease Inhibitor"/>
    <property type="match status" value="1"/>
</dbReference>
<dbReference type="OrthoDB" id="2977233at2759"/>
<evidence type="ECO:0000313" key="1">
    <source>
        <dbReference type="EMBL" id="TEB33627.1"/>
    </source>
</evidence>
<name>A0A4Y7THG8_COPMI</name>
<dbReference type="SUPFAM" id="SSF52047">
    <property type="entry name" value="RNI-like"/>
    <property type="match status" value="1"/>
</dbReference>
<gene>
    <name evidence="1" type="ORF">FA13DRAFT_1773240</name>
</gene>
<organism evidence="1 2">
    <name type="scientific">Coprinellus micaceus</name>
    <name type="common">Glistening ink-cap mushroom</name>
    <name type="synonym">Coprinus micaceus</name>
    <dbReference type="NCBI Taxonomy" id="71717"/>
    <lineage>
        <taxon>Eukaryota</taxon>
        <taxon>Fungi</taxon>
        <taxon>Dikarya</taxon>
        <taxon>Basidiomycota</taxon>
        <taxon>Agaricomycotina</taxon>
        <taxon>Agaricomycetes</taxon>
        <taxon>Agaricomycetidae</taxon>
        <taxon>Agaricales</taxon>
        <taxon>Agaricineae</taxon>
        <taxon>Psathyrellaceae</taxon>
        <taxon>Coprinellus</taxon>
    </lineage>
</organism>
<dbReference type="InterPro" id="IPR032675">
    <property type="entry name" value="LRR_dom_sf"/>
</dbReference>
<sequence>MTPIDSVNDDILLLTFTHCIPNATFGDALSLSHVCSRWRALSTNHCPKLWTKFAFPDNFNSTSRFLRERQEEILRRCRNHPIDAGWESWNHWHLGSTRTASQLISVLEHSPRFGSYAVKPPLSRDDARRVLDALGRAAHAPHLTELRVSGLTRARGWHWLKLPNSMFGGNLSSLRRLLLLGCWLDFNSLKIGPNLTTLEVGICSQVARERHEKAGIPTTFHEWIDVLRKCVNLRSFCLNQRYGDASKLSPRDLPQHLTLPHLITASLTFEYDDLVTFLNLSLPACDTLLLKIHGAELDPHLRGWVGQLVERYARPSPSDASLIDLFRIGRSSFGCGLWRDATQSVTFPAPYSPSPVRPNLLIWLDVNAEWDFASHIADPQSAELCTFLLGWSSVYDRVTNLAMSWPPVDLGICAAAVESVIPHLKVLRTIVCPEVAVGKVSSCASALKGVSFVGYSARSNVLPERIVYSPKDETFQYAHLTEADEDASWAASLSLHGPRMY</sequence>
<dbReference type="AlphaFoldDB" id="A0A4Y7THG8"/>
<evidence type="ECO:0000313" key="2">
    <source>
        <dbReference type="Proteomes" id="UP000298030"/>
    </source>
</evidence>
<comment type="caution">
    <text evidence="1">The sequence shown here is derived from an EMBL/GenBank/DDBJ whole genome shotgun (WGS) entry which is preliminary data.</text>
</comment>
<dbReference type="Proteomes" id="UP000298030">
    <property type="component" value="Unassembled WGS sequence"/>
</dbReference>
<evidence type="ECO:0008006" key="3">
    <source>
        <dbReference type="Google" id="ProtNLM"/>
    </source>
</evidence>
<reference evidence="1 2" key="1">
    <citation type="journal article" date="2019" name="Nat. Ecol. Evol.">
        <title>Megaphylogeny resolves global patterns of mushroom evolution.</title>
        <authorList>
            <person name="Varga T."/>
            <person name="Krizsan K."/>
            <person name="Foldi C."/>
            <person name="Dima B."/>
            <person name="Sanchez-Garcia M."/>
            <person name="Sanchez-Ramirez S."/>
            <person name="Szollosi G.J."/>
            <person name="Szarkandi J.G."/>
            <person name="Papp V."/>
            <person name="Albert L."/>
            <person name="Andreopoulos W."/>
            <person name="Angelini C."/>
            <person name="Antonin V."/>
            <person name="Barry K.W."/>
            <person name="Bougher N.L."/>
            <person name="Buchanan P."/>
            <person name="Buyck B."/>
            <person name="Bense V."/>
            <person name="Catcheside P."/>
            <person name="Chovatia M."/>
            <person name="Cooper J."/>
            <person name="Damon W."/>
            <person name="Desjardin D."/>
            <person name="Finy P."/>
            <person name="Geml J."/>
            <person name="Haridas S."/>
            <person name="Hughes K."/>
            <person name="Justo A."/>
            <person name="Karasinski D."/>
            <person name="Kautmanova I."/>
            <person name="Kiss B."/>
            <person name="Kocsube S."/>
            <person name="Kotiranta H."/>
            <person name="LaButti K.M."/>
            <person name="Lechner B.E."/>
            <person name="Liimatainen K."/>
            <person name="Lipzen A."/>
            <person name="Lukacs Z."/>
            <person name="Mihaltcheva S."/>
            <person name="Morgado L.N."/>
            <person name="Niskanen T."/>
            <person name="Noordeloos M.E."/>
            <person name="Ohm R.A."/>
            <person name="Ortiz-Santana B."/>
            <person name="Ovrebo C."/>
            <person name="Racz N."/>
            <person name="Riley R."/>
            <person name="Savchenko A."/>
            <person name="Shiryaev A."/>
            <person name="Soop K."/>
            <person name="Spirin V."/>
            <person name="Szebenyi C."/>
            <person name="Tomsovsky M."/>
            <person name="Tulloss R.E."/>
            <person name="Uehling J."/>
            <person name="Grigoriev I.V."/>
            <person name="Vagvolgyi C."/>
            <person name="Papp T."/>
            <person name="Martin F.M."/>
            <person name="Miettinen O."/>
            <person name="Hibbett D.S."/>
            <person name="Nagy L.G."/>
        </authorList>
    </citation>
    <scope>NUCLEOTIDE SEQUENCE [LARGE SCALE GENOMIC DNA]</scope>
    <source>
        <strain evidence="1 2">FP101781</strain>
    </source>
</reference>
<dbReference type="EMBL" id="QPFP01000012">
    <property type="protein sequence ID" value="TEB33627.1"/>
    <property type="molecule type" value="Genomic_DNA"/>
</dbReference>
<protein>
    <recommendedName>
        <fullName evidence="3">F-box domain-containing protein</fullName>
    </recommendedName>
</protein>
<keyword evidence="2" id="KW-1185">Reference proteome</keyword>